<feature type="signal peptide" evidence="1">
    <location>
        <begin position="1"/>
        <end position="20"/>
    </location>
</feature>
<feature type="chain" id="PRO_5034020753" evidence="1">
    <location>
        <begin position="21"/>
        <end position="143"/>
    </location>
</feature>
<dbReference type="AlphaFoldDB" id="A0A8H7SKV8"/>
<evidence type="ECO:0000256" key="1">
    <source>
        <dbReference type="SAM" id="SignalP"/>
    </source>
</evidence>
<proteinExistence type="predicted"/>
<reference evidence="2" key="1">
    <citation type="submission" date="2021-01" db="EMBL/GenBank/DDBJ databases">
        <title>Metabolic potential, ecology and presence of endohyphal bacteria is reflected in genomic diversity of Mucoromycotina.</title>
        <authorList>
            <person name="Muszewska A."/>
            <person name="Okrasinska A."/>
            <person name="Steczkiewicz K."/>
            <person name="Drgas O."/>
            <person name="Orlowska M."/>
            <person name="Perlinska-Lenart U."/>
            <person name="Aleksandrzak-Piekarczyk T."/>
            <person name="Szatraj K."/>
            <person name="Zielenkiewicz U."/>
            <person name="Pilsyk S."/>
            <person name="Malc E."/>
            <person name="Mieczkowski P."/>
            <person name="Kruszewska J.S."/>
            <person name="Biernat P."/>
            <person name="Pawlowska J."/>
        </authorList>
    </citation>
    <scope>NUCLEOTIDE SEQUENCE</scope>
    <source>
        <strain evidence="2">WA0000018081</strain>
    </source>
</reference>
<protein>
    <submittedName>
        <fullName evidence="2">Uncharacterized protein</fullName>
    </submittedName>
</protein>
<dbReference type="OrthoDB" id="2283548at2759"/>
<evidence type="ECO:0000313" key="3">
    <source>
        <dbReference type="Proteomes" id="UP000613177"/>
    </source>
</evidence>
<dbReference type="EMBL" id="JAEPRE010000168">
    <property type="protein sequence ID" value="KAG2231092.1"/>
    <property type="molecule type" value="Genomic_DNA"/>
</dbReference>
<dbReference type="Proteomes" id="UP000613177">
    <property type="component" value="Unassembled WGS sequence"/>
</dbReference>
<evidence type="ECO:0000313" key="2">
    <source>
        <dbReference type="EMBL" id="KAG2231092.1"/>
    </source>
</evidence>
<name>A0A8H7SKV8_9FUNG</name>
<accession>A0A8H7SKV8</accession>
<organism evidence="2 3">
    <name type="scientific">Thamnidium elegans</name>
    <dbReference type="NCBI Taxonomy" id="101142"/>
    <lineage>
        <taxon>Eukaryota</taxon>
        <taxon>Fungi</taxon>
        <taxon>Fungi incertae sedis</taxon>
        <taxon>Mucoromycota</taxon>
        <taxon>Mucoromycotina</taxon>
        <taxon>Mucoromycetes</taxon>
        <taxon>Mucorales</taxon>
        <taxon>Mucorineae</taxon>
        <taxon>Mucoraceae</taxon>
        <taxon>Thamnidium</taxon>
    </lineage>
</organism>
<comment type="caution">
    <text evidence="2">The sequence shown here is derived from an EMBL/GenBank/DDBJ whole genome shotgun (WGS) entry which is preliminary data.</text>
</comment>
<gene>
    <name evidence="2" type="ORF">INT48_003461</name>
</gene>
<keyword evidence="3" id="KW-1185">Reference proteome</keyword>
<keyword evidence="1" id="KW-0732">Signal</keyword>
<sequence>MKFTLSLFICLIFAVKKLNAYCIYNKLDPGAGTFWVRQQPFNAGLNYLSRFYREALAPGESACCPYDVKSCVKPQTREDIIYLTLRRTTGIVEYPPVVVSVPGGGWVSMRGNEAPYEFNINVYNADGTPFDFEYRVDFQAGYL</sequence>